<organism evidence="8 9">
    <name type="scientific">Streptomyces africanus</name>
    <dbReference type="NCBI Taxonomy" id="231024"/>
    <lineage>
        <taxon>Bacteria</taxon>
        <taxon>Bacillati</taxon>
        <taxon>Actinomycetota</taxon>
        <taxon>Actinomycetes</taxon>
        <taxon>Kitasatosporales</taxon>
        <taxon>Streptomycetaceae</taxon>
        <taxon>Streptomyces</taxon>
    </lineage>
</organism>
<dbReference type="InterPro" id="IPR050189">
    <property type="entry name" value="MFS_Efflux_Transporters"/>
</dbReference>
<keyword evidence="3 7" id="KW-0812">Transmembrane</keyword>
<dbReference type="EMBL" id="JAUSYP010000001">
    <property type="protein sequence ID" value="MDQ0753540.1"/>
    <property type="molecule type" value="Genomic_DNA"/>
</dbReference>
<comment type="caution">
    <text evidence="8">The sequence shown here is derived from an EMBL/GenBank/DDBJ whole genome shotgun (WGS) entry which is preliminary data.</text>
</comment>
<reference evidence="8 9" key="1">
    <citation type="submission" date="2023-07" db="EMBL/GenBank/DDBJ databases">
        <title>Comparative genomics of wheat-associated soil bacteria to identify genetic determinants of phenazine resistance.</title>
        <authorList>
            <person name="Mouncey N."/>
        </authorList>
    </citation>
    <scope>NUCLEOTIDE SEQUENCE [LARGE SCALE GENOMIC DNA]</scope>
    <source>
        <strain evidence="8 9">B3I12</strain>
    </source>
</reference>
<accession>A0ABU0R2I0</accession>
<evidence type="ECO:0000313" key="9">
    <source>
        <dbReference type="Proteomes" id="UP001232755"/>
    </source>
</evidence>
<feature type="transmembrane region" description="Helical" evidence="7">
    <location>
        <begin position="88"/>
        <end position="110"/>
    </location>
</feature>
<evidence type="ECO:0000313" key="8">
    <source>
        <dbReference type="EMBL" id="MDQ0753540.1"/>
    </source>
</evidence>
<feature type="compositionally biased region" description="Low complexity" evidence="6">
    <location>
        <begin position="123"/>
        <end position="132"/>
    </location>
</feature>
<evidence type="ECO:0000256" key="2">
    <source>
        <dbReference type="ARBA" id="ARBA00022475"/>
    </source>
</evidence>
<evidence type="ECO:0000256" key="6">
    <source>
        <dbReference type="SAM" id="MobiDB-lite"/>
    </source>
</evidence>
<dbReference type="PANTHER" id="PTHR43124:SF3">
    <property type="entry name" value="CHLORAMPHENICOL EFFLUX PUMP RV0191"/>
    <property type="match status" value="1"/>
</dbReference>
<feature type="transmembrane region" description="Helical" evidence="7">
    <location>
        <begin position="28"/>
        <end position="48"/>
    </location>
</feature>
<proteinExistence type="predicted"/>
<keyword evidence="5 7" id="KW-0472">Membrane</keyword>
<comment type="subcellular location">
    <subcellularLocation>
        <location evidence="1">Cell membrane</location>
        <topology evidence="1">Multi-pass membrane protein</topology>
    </subcellularLocation>
</comment>
<evidence type="ECO:0000256" key="5">
    <source>
        <dbReference type="ARBA" id="ARBA00023136"/>
    </source>
</evidence>
<gene>
    <name evidence="8" type="ORF">QF034_007771</name>
</gene>
<feature type="region of interest" description="Disordered" evidence="6">
    <location>
        <begin position="123"/>
        <end position="148"/>
    </location>
</feature>
<keyword evidence="9" id="KW-1185">Reference proteome</keyword>
<keyword evidence="4 7" id="KW-1133">Transmembrane helix</keyword>
<dbReference type="InterPro" id="IPR011701">
    <property type="entry name" value="MFS"/>
</dbReference>
<keyword evidence="2" id="KW-1003">Cell membrane</keyword>
<dbReference type="SUPFAM" id="SSF103473">
    <property type="entry name" value="MFS general substrate transporter"/>
    <property type="match status" value="1"/>
</dbReference>
<name>A0ABU0R2I0_9ACTN</name>
<evidence type="ECO:0000256" key="7">
    <source>
        <dbReference type="SAM" id="Phobius"/>
    </source>
</evidence>
<evidence type="ECO:0000256" key="4">
    <source>
        <dbReference type="ARBA" id="ARBA00022989"/>
    </source>
</evidence>
<dbReference type="PANTHER" id="PTHR43124">
    <property type="entry name" value="PURINE EFFLUX PUMP PBUE"/>
    <property type="match status" value="1"/>
</dbReference>
<feature type="transmembrane region" description="Helical" evidence="7">
    <location>
        <begin position="60"/>
        <end position="82"/>
    </location>
</feature>
<evidence type="ECO:0000256" key="3">
    <source>
        <dbReference type="ARBA" id="ARBA00022692"/>
    </source>
</evidence>
<sequence>MSATALITAGAMAAFSYLTPLLTERTDLSAATVPLVLVGYGIGALTGTNLGGRLGDRRPLTTVTGAAIDAALILILLIPLSHHSAPTIVLVVLLGMTGMSVPPVVTSLAVRFAGNAPTPTAALAVPPSTSASRPAPGSQAVHRTPPWA</sequence>
<evidence type="ECO:0000256" key="1">
    <source>
        <dbReference type="ARBA" id="ARBA00004651"/>
    </source>
</evidence>
<dbReference type="Proteomes" id="UP001232755">
    <property type="component" value="Unassembled WGS sequence"/>
</dbReference>
<protein>
    <submittedName>
        <fullName evidence="8">MFS family arabinose efflux permease</fullName>
    </submittedName>
</protein>
<dbReference type="Gene3D" id="1.20.1250.20">
    <property type="entry name" value="MFS general substrate transporter like domains"/>
    <property type="match status" value="1"/>
</dbReference>
<dbReference type="InterPro" id="IPR036259">
    <property type="entry name" value="MFS_trans_sf"/>
</dbReference>
<dbReference type="Pfam" id="PF07690">
    <property type="entry name" value="MFS_1"/>
    <property type="match status" value="1"/>
</dbReference>